<reference evidence="1" key="1">
    <citation type="submission" date="2023-12" db="EMBL/GenBank/DDBJ databases">
        <authorList>
            <person name="Brown T."/>
        </authorList>
    </citation>
    <scope>NUCLEOTIDE SEQUENCE</scope>
</reference>
<keyword evidence="2" id="KW-1185">Reference proteome</keyword>
<name>A0ABN9ZC77_PIPNA</name>
<protein>
    <recommendedName>
        <fullName evidence="3">Secreted protein</fullName>
    </recommendedName>
</protein>
<evidence type="ECO:0008006" key="3">
    <source>
        <dbReference type="Google" id="ProtNLM"/>
    </source>
</evidence>
<accession>A0ABN9ZC77</accession>
<evidence type="ECO:0000313" key="1">
    <source>
        <dbReference type="EMBL" id="CAK6434366.1"/>
    </source>
</evidence>
<dbReference type="EMBL" id="OY882868">
    <property type="protein sequence ID" value="CAK6434366.1"/>
    <property type="molecule type" value="Genomic_DNA"/>
</dbReference>
<evidence type="ECO:0000313" key="2">
    <source>
        <dbReference type="Proteomes" id="UP001314169"/>
    </source>
</evidence>
<dbReference type="Proteomes" id="UP001314169">
    <property type="component" value="Chromosome 11"/>
</dbReference>
<sequence length="109" mass="11972">MNEKSKICLLLLHCPHFTAPCSLLGQGEGYPFIFFLIVSTKKHSNKMTVTGAPPANSHTVCRHCTQTCWCLTEVLKDWAQQNQVSAFWPTGKAASLLPISSLPMSARPA</sequence>
<organism evidence="1 2">
    <name type="scientific">Pipistrellus nathusii</name>
    <name type="common">Nathusius' pipistrelle</name>
    <dbReference type="NCBI Taxonomy" id="59473"/>
    <lineage>
        <taxon>Eukaryota</taxon>
        <taxon>Metazoa</taxon>
        <taxon>Chordata</taxon>
        <taxon>Craniata</taxon>
        <taxon>Vertebrata</taxon>
        <taxon>Euteleostomi</taxon>
        <taxon>Mammalia</taxon>
        <taxon>Eutheria</taxon>
        <taxon>Laurasiatheria</taxon>
        <taxon>Chiroptera</taxon>
        <taxon>Yangochiroptera</taxon>
        <taxon>Vespertilionidae</taxon>
        <taxon>Pipistrellus</taxon>
    </lineage>
</organism>
<proteinExistence type="predicted"/>
<gene>
    <name evidence="1" type="ORF">MPIPNATIZW_LOCUS2672</name>
</gene>